<comment type="caution">
    <text evidence="3">The sequence shown here is derived from an EMBL/GenBank/DDBJ whole genome shotgun (WGS) entry which is preliminary data.</text>
</comment>
<dbReference type="SUPFAM" id="SSF50129">
    <property type="entry name" value="GroES-like"/>
    <property type="match status" value="1"/>
</dbReference>
<dbReference type="EMBL" id="MVBO01000241">
    <property type="protein sequence ID" value="OZJ01782.1"/>
    <property type="molecule type" value="Genomic_DNA"/>
</dbReference>
<keyword evidence="1" id="KW-0521">NADP</keyword>
<sequence length="150" mass="16470">MATMKAVVIRELGRPQKVLKVETLPVPVPKEHQVLISIKAFGLNRSEMFTRQGYSLSIKFSRVLGIEAVGLGEEMTSPKCKDDDIVATCMGGMCRDFDGGYAEYTCVPATQVQVINTELPWEILGAMPEMLQTAYGSVFRALCLARVHGS</sequence>
<reference evidence="3 4" key="1">
    <citation type="journal article" date="2017" name="Mycologia">
        <title>Bifiguratus adelaidae, gen. et sp. nov., a new member of Mucoromycotina in endophytic and soil-dwelling habitats.</title>
        <authorList>
            <person name="Torres-Cruz T.J."/>
            <person name="Billingsley Tobias T.L."/>
            <person name="Almatruk M."/>
            <person name="Hesse C."/>
            <person name="Kuske C.R."/>
            <person name="Desiro A."/>
            <person name="Benucci G.M."/>
            <person name="Bonito G."/>
            <person name="Stajich J.E."/>
            <person name="Dunlap C."/>
            <person name="Arnold A.E."/>
            <person name="Porras-Alfaro A."/>
        </authorList>
    </citation>
    <scope>NUCLEOTIDE SEQUENCE [LARGE SCALE GENOMIC DNA]</scope>
    <source>
        <strain evidence="3 4">AZ0501</strain>
    </source>
</reference>
<proteinExistence type="predicted"/>
<organism evidence="3 4">
    <name type="scientific">Bifiguratus adelaidae</name>
    <dbReference type="NCBI Taxonomy" id="1938954"/>
    <lineage>
        <taxon>Eukaryota</taxon>
        <taxon>Fungi</taxon>
        <taxon>Fungi incertae sedis</taxon>
        <taxon>Mucoromycota</taxon>
        <taxon>Mucoromycotina</taxon>
        <taxon>Endogonomycetes</taxon>
        <taxon>Endogonales</taxon>
        <taxon>Endogonales incertae sedis</taxon>
        <taxon>Bifiguratus</taxon>
    </lineage>
</organism>
<evidence type="ECO:0000313" key="4">
    <source>
        <dbReference type="Proteomes" id="UP000242875"/>
    </source>
</evidence>
<gene>
    <name evidence="3" type="ORF">BZG36_05477</name>
</gene>
<accession>A0A261XTV8</accession>
<evidence type="ECO:0000256" key="1">
    <source>
        <dbReference type="ARBA" id="ARBA00022857"/>
    </source>
</evidence>
<keyword evidence="4" id="KW-1185">Reference proteome</keyword>
<name>A0A261XTV8_9FUNG</name>
<dbReference type="OrthoDB" id="2448418at2759"/>
<dbReference type="PANTHER" id="PTHR44154">
    <property type="entry name" value="QUINONE OXIDOREDUCTASE"/>
    <property type="match status" value="1"/>
</dbReference>
<dbReference type="Pfam" id="PF08240">
    <property type="entry name" value="ADH_N"/>
    <property type="match status" value="1"/>
</dbReference>
<dbReference type="PANTHER" id="PTHR44154:SF1">
    <property type="entry name" value="QUINONE OXIDOREDUCTASE"/>
    <property type="match status" value="1"/>
</dbReference>
<dbReference type="InterPro" id="IPR051603">
    <property type="entry name" value="Zinc-ADH_QOR/CCCR"/>
</dbReference>
<evidence type="ECO:0000313" key="3">
    <source>
        <dbReference type="EMBL" id="OZJ01782.1"/>
    </source>
</evidence>
<dbReference type="InterPro" id="IPR011032">
    <property type="entry name" value="GroES-like_sf"/>
</dbReference>
<dbReference type="InterPro" id="IPR013154">
    <property type="entry name" value="ADH-like_N"/>
</dbReference>
<protein>
    <recommendedName>
        <fullName evidence="2">Alcohol dehydrogenase-like N-terminal domain-containing protein</fullName>
    </recommendedName>
</protein>
<dbReference type="AlphaFoldDB" id="A0A261XTV8"/>
<dbReference type="Gene3D" id="3.90.180.10">
    <property type="entry name" value="Medium-chain alcohol dehydrogenases, catalytic domain"/>
    <property type="match status" value="1"/>
</dbReference>
<evidence type="ECO:0000259" key="2">
    <source>
        <dbReference type="Pfam" id="PF08240"/>
    </source>
</evidence>
<dbReference type="Proteomes" id="UP000242875">
    <property type="component" value="Unassembled WGS sequence"/>
</dbReference>
<feature type="domain" description="Alcohol dehydrogenase-like N-terminal" evidence="2">
    <location>
        <begin position="31"/>
        <end position="112"/>
    </location>
</feature>